<evidence type="ECO:0000256" key="1">
    <source>
        <dbReference type="ARBA" id="ARBA00006484"/>
    </source>
</evidence>
<dbReference type="Pfam" id="PF13561">
    <property type="entry name" value="adh_short_C2"/>
    <property type="match status" value="1"/>
</dbReference>
<dbReference type="Gene3D" id="3.40.50.720">
    <property type="entry name" value="NAD(P)-binding Rossmann-like Domain"/>
    <property type="match status" value="1"/>
</dbReference>
<dbReference type="STRING" id="1507870.A0A1V8TCZ0"/>
<evidence type="ECO:0000313" key="5">
    <source>
        <dbReference type="Proteomes" id="UP000192596"/>
    </source>
</evidence>
<dbReference type="InterPro" id="IPR020904">
    <property type="entry name" value="Sc_DH/Rdtase_CS"/>
</dbReference>
<accession>A0A1V8TCZ0</accession>
<name>A0A1V8TCZ0_9PEZI</name>
<dbReference type="InterPro" id="IPR002347">
    <property type="entry name" value="SDR_fam"/>
</dbReference>
<dbReference type="GO" id="GO:0050664">
    <property type="term" value="F:oxidoreductase activity, acting on NAD(P)H, oxygen as acceptor"/>
    <property type="evidence" value="ECO:0007669"/>
    <property type="project" value="TreeGrafter"/>
</dbReference>
<keyword evidence="2" id="KW-0521">NADP</keyword>
<dbReference type="AlphaFoldDB" id="A0A1V8TCZ0"/>
<keyword evidence="3" id="KW-0560">Oxidoreductase</keyword>
<evidence type="ECO:0000256" key="2">
    <source>
        <dbReference type="ARBA" id="ARBA00022857"/>
    </source>
</evidence>
<reference evidence="5" key="1">
    <citation type="submission" date="2017-03" db="EMBL/GenBank/DDBJ databases">
        <title>Genomes of endolithic fungi from Antarctica.</title>
        <authorList>
            <person name="Coleine C."/>
            <person name="Masonjones S."/>
            <person name="Stajich J.E."/>
        </authorList>
    </citation>
    <scope>NUCLEOTIDE SEQUENCE [LARGE SCALE GENOMIC DNA]</scope>
    <source>
        <strain evidence="5">CCFEE 5527</strain>
    </source>
</reference>
<dbReference type="PROSITE" id="PS00061">
    <property type="entry name" value="ADH_SHORT"/>
    <property type="match status" value="1"/>
</dbReference>
<dbReference type="PANTHER" id="PTHR43008">
    <property type="entry name" value="BENZIL REDUCTASE"/>
    <property type="match status" value="1"/>
</dbReference>
<keyword evidence="5" id="KW-1185">Reference proteome</keyword>
<sequence>MIDPNERGLAAKCSCNADAYNRPTTIVGVPMAKQSNDVKVTDRFSLKGKTILVTGGARGLGFAMSKAIAQLGGNIAILDSLPEPVEEFHTLAAKHNITAVYEQTDVTSQSSLESAFASVVKQTGGLNGCITAAGIALDAPFLEQPWDICQKILAVNVMGTFWTAKLVAQHLIEQKRGGSMVFIASVAAQGLKVPLQTLAIYNMSKAGVKGLVGPLAVELGEADIRVNSISPGVIASPMTDGMIWPALDDMFNNAAPMKRKGRPSDLTPTATFLLSDASEYTTGADFLITGGLHAGVSPSWLNKT</sequence>
<proteinExistence type="inferred from homology"/>
<dbReference type="SUPFAM" id="SSF51735">
    <property type="entry name" value="NAD(P)-binding Rossmann-fold domains"/>
    <property type="match status" value="1"/>
</dbReference>
<dbReference type="Proteomes" id="UP000192596">
    <property type="component" value="Unassembled WGS sequence"/>
</dbReference>
<gene>
    <name evidence="4" type="ORF">B0A48_06117</name>
</gene>
<dbReference type="EMBL" id="NAJO01000011">
    <property type="protein sequence ID" value="OQO09225.1"/>
    <property type="molecule type" value="Genomic_DNA"/>
</dbReference>
<dbReference type="GO" id="GO:0016616">
    <property type="term" value="F:oxidoreductase activity, acting on the CH-OH group of donors, NAD or NADP as acceptor"/>
    <property type="evidence" value="ECO:0007669"/>
    <property type="project" value="UniProtKB-ARBA"/>
</dbReference>
<dbReference type="InParanoid" id="A0A1V8TCZ0"/>
<dbReference type="PRINTS" id="PR00081">
    <property type="entry name" value="GDHRDH"/>
</dbReference>
<comment type="caution">
    <text evidence="4">The sequence shown here is derived from an EMBL/GenBank/DDBJ whole genome shotgun (WGS) entry which is preliminary data.</text>
</comment>
<organism evidence="4 5">
    <name type="scientific">Cryoendolithus antarcticus</name>
    <dbReference type="NCBI Taxonomy" id="1507870"/>
    <lineage>
        <taxon>Eukaryota</taxon>
        <taxon>Fungi</taxon>
        <taxon>Dikarya</taxon>
        <taxon>Ascomycota</taxon>
        <taxon>Pezizomycotina</taxon>
        <taxon>Dothideomycetes</taxon>
        <taxon>Dothideomycetidae</taxon>
        <taxon>Cladosporiales</taxon>
        <taxon>Cladosporiaceae</taxon>
        <taxon>Cryoendolithus</taxon>
    </lineage>
</organism>
<protein>
    <submittedName>
        <fullName evidence="4">Uncharacterized protein</fullName>
    </submittedName>
</protein>
<evidence type="ECO:0000256" key="3">
    <source>
        <dbReference type="ARBA" id="ARBA00023002"/>
    </source>
</evidence>
<evidence type="ECO:0000313" key="4">
    <source>
        <dbReference type="EMBL" id="OQO09225.1"/>
    </source>
</evidence>
<dbReference type="OrthoDB" id="417891at2759"/>
<dbReference type="FunFam" id="3.40.50.720:FF:000084">
    <property type="entry name" value="Short-chain dehydrogenase reductase"/>
    <property type="match status" value="1"/>
</dbReference>
<dbReference type="PANTHER" id="PTHR43008:SF14">
    <property type="entry name" value="DEHYDROGENASE ARBD, PUTATIVE-RELATED"/>
    <property type="match status" value="1"/>
</dbReference>
<dbReference type="InterPro" id="IPR036291">
    <property type="entry name" value="NAD(P)-bd_dom_sf"/>
</dbReference>
<comment type="similarity">
    <text evidence="1">Belongs to the short-chain dehydrogenases/reductases (SDR) family.</text>
</comment>